<comment type="caution">
    <text evidence="1">The sequence shown here is derived from an EMBL/GenBank/DDBJ whole genome shotgun (WGS) entry which is preliminary data.</text>
</comment>
<reference evidence="1 2" key="1">
    <citation type="submission" date="2019-04" db="EMBL/GenBank/DDBJ databases">
        <authorList>
            <person name="Feng G."/>
            <person name="Zhang J."/>
            <person name="Zhu H."/>
        </authorList>
    </citation>
    <scope>NUCLEOTIDE SEQUENCE [LARGE SCALE GENOMIC DNA]</scope>
    <source>
        <strain evidence="1 2">9PBR-1</strain>
    </source>
</reference>
<name>A0A4Z0QDN9_9BACT</name>
<proteinExistence type="predicted"/>
<gene>
    <name evidence="1" type="ORF">E5K02_01505</name>
</gene>
<evidence type="ECO:0000313" key="2">
    <source>
        <dbReference type="Proteomes" id="UP000298471"/>
    </source>
</evidence>
<dbReference type="NCBIfam" id="TIGR04183">
    <property type="entry name" value="Por_Secre_tail"/>
    <property type="match status" value="1"/>
</dbReference>
<dbReference type="AlphaFoldDB" id="A0A4Z0QDN9"/>
<organism evidence="1 2">
    <name type="scientific">Hymenobacter metallicola</name>
    <dbReference type="NCBI Taxonomy" id="2563114"/>
    <lineage>
        <taxon>Bacteria</taxon>
        <taxon>Pseudomonadati</taxon>
        <taxon>Bacteroidota</taxon>
        <taxon>Cytophagia</taxon>
        <taxon>Cytophagales</taxon>
        <taxon>Hymenobacteraceae</taxon>
        <taxon>Hymenobacter</taxon>
    </lineage>
</organism>
<protein>
    <submittedName>
        <fullName evidence="1">T9SS type A sorting domain-containing protein</fullName>
    </submittedName>
</protein>
<sequence length="118" mass="12197">MAGASALRIQSDPGPDDAAGGHYFFVYRCSSNLYCLYCTSGRDPPAGSGPNPTPGHGLLTVEGAAPGVLIEVYEATGRRVAQQSADAAGTAQLRLPTDVAPGIYLVRSGTQSCRLIVE</sequence>
<dbReference type="InterPro" id="IPR026444">
    <property type="entry name" value="Secre_tail"/>
</dbReference>
<evidence type="ECO:0000313" key="1">
    <source>
        <dbReference type="EMBL" id="TGE28167.1"/>
    </source>
</evidence>
<accession>A0A4Z0QDN9</accession>
<dbReference type="EMBL" id="SRMB01000001">
    <property type="protein sequence ID" value="TGE28167.1"/>
    <property type="molecule type" value="Genomic_DNA"/>
</dbReference>
<keyword evidence="2" id="KW-1185">Reference proteome</keyword>
<dbReference type="Proteomes" id="UP000298471">
    <property type="component" value="Unassembled WGS sequence"/>
</dbReference>